<dbReference type="GO" id="GO:0022857">
    <property type="term" value="F:transmembrane transporter activity"/>
    <property type="evidence" value="ECO:0007669"/>
    <property type="project" value="InterPro"/>
</dbReference>
<reference evidence="9 10" key="1">
    <citation type="submission" date="2019-07" db="EMBL/GenBank/DDBJ databases">
        <authorList>
            <person name="Zhao L.H."/>
        </authorList>
    </citation>
    <scope>NUCLEOTIDE SEQUENCE [LARGE SCALE GENOMIC DNA]</scope>
    <source>
        <strain evidence="9 10">Co35</strain>
    </source>
</reference>
<dbReference type="PROSITE" id="PS50850">
    <property type="entry name" value="MFS"/>
    <property type="match status" value="1"/>
</dbReference>
<evidence type="ECO:0000313" key="9">
    <source>
        <dbReference type="EMBL" id="TSD65098.1"/>
    </source>
</evidence>
<dbReference type="OrthoDB" id="9775268at2"/>
<dbReference type="PANTHER" id="PTHR23513">
    <property type="entry name" value="INTEGRAL MEMBRANE EFFLUX PROTEIN-RELATED"/>
    <property type="match status" value="1"/>
</dbReference>
<organism evidence="9 10">
    <name type="scientific">Aeromicrobium piscarium</name>
    <dbReference type="NCBI Taxonomy" id="2590901"/>
    <lineage>
        <taxon>Bacteria</taxon>
        <taxon>Bacillati</taxon>
        <taxon>Actinomycetota</taxon>
        <taxon>Actinomycetes</taxon>
        <taxon>Propionibacteriales</taxon>
        <taxon>Nocardioidaceae</taxon>
        <taxon>Aeromicrobium</taxon>
    </lineage>
</organism>
<feature type="transmembrane region" description="Helical" evidence="7">
    <location>
        <begin position="262"/>
        <end position="281"/>
    </location>
</feature>
<feature type="transmembrane region" description="Helical" evidence="7">
    <location>
        <begin position="78"/>
        <end position="99"/>
    </location>
</feature>
<dbReference type="Gene3D" id="1.20.1250.20">
    <property type="entry name" value="MFS general substrate transporter like domains"/>
    <property type="match status" value="1"/>
</dbReference>
<feature type="transmembrane region" description="Helical" evidence="7">
    <location>
        <begin position="311"/>
        <end position="336"/>
    </location>
</feature>
<dbReference type="Proteomes" id="UP000316988">
    <property type="component" value="Unassembled WGS sequence"/>
</dbReference>
<feature type="transmembrane region" description="Helical" evidence="7">
    <location>
        <begin position="35"/>
        <end position="57"/>
    </location>
</feature>
<dbReference type="InterPro" id="IPR001958">
    <property type="entry name" value="Tet-R_TetA/multi-R_MdtG-like"/>
</dbReference>
<dbReference type="InterPro" id="IPR036259">
    <property type="entry name" value="MFS_trans_sf"/>
</dbReference>
<keyword evidence="10" id="KW-1185">Reference proteome</keyword>
<keyword evidence="3" id="KW-1003">Cell membrane</keyword>
<evidence type="ECO:0000256" key="5">
    <source>
        <dbReference type="ARBA" id="ARBA00022989"/>
    </source>
</evidence>
<keyword evidence="5 7" id="KW-1133">Transmembrane helix</keyword>
<keyword evidence="4 7" id="KW-0812">Transmembrane</keyword>
<dbReference type="PANTHER" id="PTHR23513:SF11">
    <property type="entry name" value="STAPHYLOFERRIN A TRANSPORTER"/>
    <property type="match status" value="1"/>
</dbReference>
<comment type="subcellular location">
    <subcellularLocation>
        <location evidence="1">Cell membrane</location>
        <topology evidence="1">Multi-pass membrane protein</topology>
    </subcellularLocation>
</comment>
<sequence length="429" mass="45176">MSPTFSALSVRNYRIYALGGLVSNIGTWLQNTAQAWLVLQLTGSGAALGITVALQLLPSLLFSPIAGVLADRMSKRRLLAIMQLGMALPCGVLGVLAVTGLVETWQVYILTFVFGSARAFEAPARQSFVSEMVDIERLANAVSLNSASFNSGRLIGPGLAGLLIAALGSGVDATGWVIVINALSYGFTLLALVLMDGTVLHRPPMAERGRGAVREGLRYVRSRPDLLLLFTCVFFLGAFGMNFQITSALMATEVFGKGAGEFGVLGSILAIGSLAGALLAARRSHPRLRFIVGAGLVFSVAQMVSGLMPTYWSYAAVLPLVGLSVLTTATTANALIQMTSAPSMRGRVVSLYLMVFLGSVPLGAPIIGWFGEHLGGRAALVISGATVGVGIGVAGLAYARVRRVSLRSLVPRWPLRHHVTEDGLDQHPS</sequence>
<keyword evidence="6 7" id="KW-0472">Membrane</keyword>
<feature type="transmembrane region" description="Helical" evidence="7">
    <location>
        <begin position="12"/>
        <end position="29"/>
    </location>
</feature>
<evidence type="ECO:0000259" key="8">
    <source>
        <dbReference type="PROSITE" id="PS50850"/>
    </source>
</evidence>
<evidence type="ECO:0000256" key="2">
    <source>
        <dbReference type="ARBA" id="ARBA00022448"/>
    </source>
</evidence>
<accession>A0A554SFH4</accession>
<dbReference type="SUPFAM" id="SSF103473">
    <property type="entry name" value="MFS general substrate transporter"/>
    <property type="match status" value="1"/>
</dbReference>
<evidence type="ECO:0000256" key="4">
    <source>
        <dbReference type="ARBA" id="ARBA00022692"/>
    </source>
</evidence>
<dbReference type="RefSeq" id="WP_143912134.1">
    <property type="nucleotide sequence ID" value="NZ_VLNT01000003.1"/>
</dbReference>
<dbReference type="AlphaFoldDB" id="A0A554SFH4"/>
<evidence type="ECO:0000256" key="7">
    <source>
        <dbReference type="SAM" id="Phobius"/>
    </source>
</evidence>
<evidence type="ECO:0000256" key="6">
    <source>
        <dbReference type="ARBA" id="ARBA00023136"/>
    </source>
</evidence>
<name>A0A554SFH4_9ACTN</name>
<keyword evidence="2" id="KW-0813">Transport</keyword>
<feature type="transmembrane region" description="Helical" evidence="7">
    <location>
        <begin position="377"/>
        <end position="399"/>
    </location>
</feature>
<dbReference type="GO" id="GO:0005886">
    <property type="term" value="C:plasma membrane"/>
    <property type="evidence" value="ECO:0007669"/>
    <property type="project" value="UniProtKB-SubCell"/>
</dbReference>
<evidence type="ECO:0000313" key="10">
    <source>
        <dbReference type="Proteomes" id="UP000316988"/>
    </source>
</evidence>
<feature type="transmembrane region" description="Helical" evidence="7">
    <location>
        <begin position="226"/>
        <end position="250"/>
    </location>
</feature>
<dbReference type="Pfam" id="PF05977">
    <property type="entry name" value="MFS_3"/>
    <property type="match status" value="1"/>
</dbReference>
<feature type="transmembrane region" description="Helical" evidence="7">
    <location>
        <begin position="288"/>
        <end position="305"/>
    </location>
</feature>
<evidence type="ECO:0000256" key="1">
    <source>
        <dbReference type="ARBA" id="ARBA00004651"/>
    </source>
</evidence>
<feature type="transmembrane region" description="Helical" evidence="7">
    <location>
        <begin position="348"/>
        <end position="371"/>
    </location>
</feature>
<feature type="transmembrane region" description="Helical" evidence="7">
    <location>
        <begin position="177"/>
        <end position="200"/>
    </location>
</feature>
<dbReference type="EMBL" id="VLNT01000003">
    <property type="protein sequence ID" value="TSD65098.1"/>
    <property type="molecule type" value="Genomic_DNA"/>
</dbReference>
<proteinExistence type="predicted"/>
<gene>
    <name evidence="9" type="ORF">FNM00_05140</name>
</gene>
<comment type="caution">
    <text evidence="9">The sequence shown here is derived from an EMBL/GenBank/DDBJ whole genome shotgun (WGS) entry which is preliminary data.</text>
</comment>
<dbReference type="InterPro" id="IPR010290">
    <property type="entry name" value="TM_effector"/>
</dbReference>
<evidence type="ECO:0000256" key="3">
    <source>
        <dbReference type="ARBA" id="ARBA00022475"/>
    </source>
</evidence>
<feature type="domain" description="Major facilitator superfamily (MFS) profile" evidence="8">
    <location>
        <begin position="12"/>
        <end position="402"/>
    </location>
</feature>
<dbReference type="CDD" id="cd06173">
    <property type="entry name" value="MFS_MefA_like"/>
    <property type="match status" value="1"/>
</dbReference>
<dbReference type="InterPro" id="IPR020846">
    <property type="entry name" value="MFS_dom"/>
</dbReference>
<protein>
    <submittedName>
        <fullName evidence="9">MFS transporter</fullName>
    </submittedName>
</protein>
<dbReference type="PRINTS" id="PR01035">
    <property type="entry name" value="TCRTETA"/>
</dbReference>